<dbReference type="Proteomes" id="UP000002316">
    <property type="component" value="Chromosome 2"/>
</dbReference>
<proteinExistence type="predicted"/>
<reference evidence="2" key="1">
    <citation type="journal article" date="2010" name="PLoS Negl. Trop. Dis.">
        <title>The genome sequence of Trypanosoma brucei gambiense, causative agent of chronic human african trypanosomiasis.</title>
        <authorList>
            <person name="Jackson A.P."/>
            <person name="Sanders M."/>
            <person name="Berry A."/>
            <person name="McQuillan J."/>
            <person name="Aslett M.A."/>
            <person name="Quail M.A."/>
            <person name="Chukualim B."/>
            <person name="Capewell P."/>
            <person name="MacLeod A."/>
            <person name="Melville S.E."/>
            <person name="Gibson W."/>
            <person name="Barry J.D."/>
            <person name="Berriman M."/>
            <person name="Hertz-Fowler C."/>
        </authorList>
    </citation>
    <scope>NUCLEOTIDE SEQUENCE [LARGE SCALE GENOMIC DNA]</scope>
    <source>
        <strain evidence="2">MHOM/CI/86/DAL972</strain>
    </source>
</reference>
<evidence type="ECO:0000313" key="2">
    <source>
        <dbReference type="Proteomes" id="UP000002316"/>
    </source>
</evidence>
<dbReference type="KEGG" id="tbg:TbgDal_II490"/>
<name>C9ZIW9_TRYB9</name>
<evidence type="ECO:0000313" key="1">
    <source>
        <dbReference type="EMBL" id="CBH09335.2"/>
    </source>
</evidence>
<dbReference type="EMBL" id="FN554965">
    <property type="protein sequence ID" value="CBH09335.2"/>
    <property type="molecule type" value="Genomic_DNA"/>
</dbReference>
<dbReference type="GeneID" id="23858823"/>
<dbReference type="RefSeq" id="XP_011771614.1">
    <property type="nucleotide sequence ID" value="XM_011773312.1"/>
</dbReference>
<sequence>ESLQPTGFWKKEKKATS</sequence>
<accession>C9ZIW9</accession>
<feature type="non-terminal residue" evidence="1">
    <location>
        <position position="1"/>
    </location>
</feature>
<gene>
    <name evidence="1" type="ORF">TbgDal_II490</name>
</gene>
<protein>
    <submittedName>
        <fullName evidence="1">Uncharacterized protein</fullName>
    </submittedName>
</protein>
<dbReference type="AlphaFoldDB" id="C9ZIW9"/>
<organism evidence="1 2">
    <name type="scientific">Trypanosoma brucei gambiense (strain MHOM/CI/86/DAL972)</name>
    <dbReference type="NCBI Taxonomy" id="679716"/>
    <lineage>
        <taxon>Eukaryota</taxon>
        <taxon>Discoba</taxon>
        <taxon>Euglenozoa</taxon>
        <taxon>Kinetoplastea</taxon>
        <taxon>Metakinetoplastina</taxon>
        <taxon>Trypanosomatida</taxon>
        <taxon>Trypanosomatidae</taxon>
        <taxon>Trypanosoma</taxon>
    </lineage>
</organism>